<name>A0A2T9WM99_NANST</name>
<proteinExistence type="predicted"/>
<evidence type="ECO:0000313" key="2">
    <source>
        <dbReference type="EMBL" id="MCC5446927.1"/>
    </source>
</evidence>
<dbReference type="Proteomes" id="UP000245509">
    <property type="component" value="Unassembled WGS sequence"/>
</dbReference>
<gene>
    <name evidence="2" type="ORF">DDW03_000730</name>
    <name evidence="3" type="ORF">DDW03_00200</name>
</gene>
<dbReference type="AlphaFoldDB" id="A0A2T9WM99"/>
<dbReference type="RefSeq" id="WP_228615156.1">
    <property type="nucleotide sequence ID" value="NZ_QEFP02000004.1"/>
</dbReference>
<dbReference type="EMBL" id="QEFP01000001">
    <property type="protein sequence ID" value="PVU68937.1"/>
    <property type="molecule type" value="Genomic_DNA"/>
</dbReference>
<evidence type="ECO:0000313" key="3">
    <source>
        <dbReference type="EMBL" id="PVU68937.1"/>
    </source>
</evidence>
<keyword evidence="1" id="KW-1133">Transmembrane helix</keyword>
<dbReference type="EMBL" id="QEFP02000004">
    <property type="protein sequence ID" value="MCC5446927.1"/>
    <property type="molecule type" value="Genomic_DNA"/>
</dbReference>
<comment type="caution">
    <text evidence="3">The sequence shown here is derived from an EMBL/GenBank/DDBJ whole genome shotgun (WGS) entry which is preliminary data.</text>
</comment>
<feature type="transmembrane region" description="Helical" evidence="1">
    <location>
        <begin position="44"/>
        <end position="68"/>
    </location>
</feature>
<feature type="transmembrane region" description="Helical" evidence="1">
    <location>
        <begin position="12"/>
        <end position="32"/>
    </location>
</feature>
<organism evidence="3">
    <name type="scientific">Nanobsidianus stetteri</name>
    <dbReference type="NCBI Taxonomy" id="1294122"/>
    <lineage>
        <taxon>Archaea</taxon>
        <taxon>Nanobdellota</taxon>
        <taxon>Candidatus Nanoarchaeia</taxon>
        <taxon>Nanoarchaeales</taxon>
        <taxon>Nanopusillaceae</taxon>
        <taxon>Candidatus Nanobsidianus</taxon>
    </lineage>
</organism>
<reference evidence="3" key="1">
    <citation type="journal article" date="2015" name="Appl. Environ. Microbiol.">
        <title>Nanoarchaeota, Their Sulfolobales Host, and Nanoarchaeota Virus Distribution across Yellowstone National Park Hot Springs.</title>
        <authorList>
            <person name="Munson-McGee J.H."/>
            <person name="Field E.K."/>
            <person name="Bateson M."/>
            <person name="Rooney C."/>
            <person name="Stepanauskas R."/>
            <person name="Young M.J."/>
        </authorList>
    </citation>
    <scope>NUCLEOTIDE SEQUENCE [LARGE SCALE GENOMIC DNA]</scope>
    <source>
        <strain evidence="3">SCGC AB-777_F03</strain>
    </source>
</reference>
<keyword evidence="1" id="KW-0472">Membrane</keyword>
<protein>
    <submittedName>
        <fullName evidence="3">Uncharacterized protein</fullName>
    </submittedName>
</protein>
<reference evidence="2" key="2">
    <citation type="submission" date="2017-05" db="EMBL/GenBank/DDBJ databases">
        <authorList>
            <person name="Munson-Mcgee J.H."/>
        </authorList>
    </citation>
    <scope>NUCLEOTIDE SEQUENCE</scope>
    <source>
        <strain evidence="2">SCGC AB-777_F03</strain>
    </source>
</reference>
<keyword evidence="1" id="KW-0812">Transmembrane</keyword>
<evidence type="ECO:0000256" key="1">
    <source>
        <dbReference type="SAM" id="Phobius"/>
    </source>
</evidence>
<accession>A0A2T9WM99</accession>
<sequence length="86" mass="9871">MVNFDYKTPNLLEIILLVGFFINMILGYLLLFKSIELPLGLQSSAAVVIASLFTWLGVLWLSIIAILIEYTRKDIIELKEKLEKKK</sequence>
<reference evidence="3" key="3">
    <citation type="submission" date="2017-05" db="EMBL/GenBank/DDBJ databases">
        <authorList>
            <person name="Song R."/>
            <person name="Chenine A.L."/>
            <person name="Ruprecht R.M."/>
        </authorList>
    </citation>
    <scope>NUCLEOTIDE SEQUENCE</scope>
    <source>
        <strain evidence="3">SCGC AB-777_F03</strain>
    </source>
</reference>
<reference evidence="2" key="4">
    <citation type="submission" date="2021-11" db="EMBL/GenBank/DDBJ databases">
        <authorList>
            <person name="Munson-Mcgee J."/>
            <person name="Field E."/>
            <person name="Bateson M."/>
            <person name="Rooney C."/>
            <person name="Stepanauskas R."/>
            <person name="Young M."/>
        </authorList>
    </citation>
    <scope>NUCLEOTIDE SEQUENCE</scope>
    <source>
        <strain evidence="2">SCGC AB-777_F03</strain>
    </source>
</reference>